<dbReference type="EC" id="6.1.1.9" evidence="1 10"/>
<dbReference type="NCBIfam" id="TIGR00422">
    <property type="entry name" value="valS"/>
    <property type="match status" value="1"/>
</dbReference>
<dbReference type="Gene3D" id="3.40.50.620">
    <property type="entry name" value="HUPs"/>
    <property type="match status" value="2"/>
</dbReference>
<comment type="similarity">
    <text evidence="11">Belongs to the class-I aminoacyl-tRNA synthetase family.</text>
</comment>
<evidence type="ECO:0000313" key="14">
    <source>
        <dbReference type="EMBL" id="CCE66810.1"/>
    </source>
</evidence>
<evidence type="ECO:0000256" key="1">
    <source>
        <dbReference type="ARBA" id="ARBA00013169"/>
    </source>
</evidence>
<dbReference type="EMBL" id="HE613254">
    <property type="protein sequence ID" value="CCE66810.1"/>
    <property type="molecule type" value="Genomic_DNA"/>
</dbReference>
<sequence length="834" mass="98911">MSFYSLLLPPPNLTGALHLGHLWNIILQDFRYKWEEIRRTSTYWAIGVDHAGLSFQSKFDSLYGAKFSRDRESEYLAEMHKYAESLKSQIHSQFALISSSLPISRSRYTLEEDSRKFVLSVFSMLFSQGLIYRAKKLVNWDIQLKEVLSDCEIEYKSSTSKLYYLKYFAADGRDEEYLTVATSRPETIFGDTALFVHPNDERYIKWIGKKVYIPGVKKEIPILSDVSIDQEFGTGVMKCTPAHDPLDWELGKKYALDSISVIDEDGRLNALTEEFKGLDRFLAREKIIAKLSKLGFLEKVEDYQTNLAFSTKSNTLIEKMVTEQWFLSAAVLARKVARTLREGGFKFKVYPASQKERLLTYLDNMEDWCISRQIPWGIKVPIVYDRKFRKYRVNQKVTNPERESQEDIVLDTWFSSALWPFIVFEGKPWDREKFFPFNTLITGKDILLPWVSRMLFLSYHLIAKLPFKNVYLHGLLKNKAGEKMSKSLGNGILPEALYEKYSSDVIRIAFLMNTNFDRDIRYSELIFQKAATFLHKLEHIFSFFKQKINPDLNRQLLEKPDHFNFQTLRWVERWIYRNFTLLGERIEELYAQYDYFSLVREIMTFYTESLSNRFLELFKLEQNLSTDLIKFLAYTWEVATRIIYPLAPAFATRTYREIFGREIRGVYPKYFYPDQITNDSLRYEWFFEYMREVRRIYQALSLDYSRTVKVTVILTPKSKHTERELEEFGHYFKKLNHLLVRCANIRREAHFPTIKIGALFFELEGAFFDRGKYAEYVEREARKYAFEVERAKQILSRESFKENAPEGLLKQERVKYRDYSSMYKFYSELEAQLR</sequence>
<dbReference type="PANTHER" id="PTHR11946:SF93">
    <property type="entry name" value="VALINE--TRNA LIGASE, CHLOROPLASTIC_MITOCHONDRIAL 2"/>
    <property type="match status" value="1"/>
</dbReference>
<dbReference type="PROSITE" id="PS00178">
    <property type="entry name" value="AA_TRNA_LIGASE_I"/>
    <property type="match status" value="1"/>
</dbReference>
<dbReference type="RefSeq" id="WP_015511675.1">
    <property type="nucleotide sequence ID" value="NC_021007.1"/>
</dbReference>
<dbReference type="GO" id="GO:0005524">
    <property type="term" value="F:ATP binding"/>
    <property type="evidence" value="ECO:0007669"/>
    <property type="project" value="UniProtKB-KW"/>
</dbReference>
<evidence type="ECO:0000256" key="10">
    <source>
        <dbReference type="NCBIfam" id="TIGR00422"/>
    </source>
</evidence>
<dbReference type="Pfam" id="PF08264">
    <property type="entry name" value="Anticodon_1"/>
    <property type="match status" value="1"/>
</dbReference>
<reference evidence="14" key="1">
    <citation type="submission" date="2011-11" db="EMBL/GenBank/DDBJ databases">
        <title>Complete genome sequence of Candidatus Mycoplasma haemominutum.</title>
        <authorList>
            <person name="Barker E.N."/>
            <person name="Darby A.C."/>
            <person name="Helps C.R."/>
            <person name="Peters I.R."/>
            <person name="Hughes M.A."/>
            <person name="Radford A.D."/>
            <person name="Novacco M."/>
            <person name="Boretti F."/>
            <person name="Hofmann-Lehmann R."/>
            <person name="Tasker S."/>
        </authorList>
    </citation>
    <scope>NUCLEOTIDE SEQUENCE</scope>
    <source>
        <strain evidence="14">Birmingham 1</strain>
    </source>
</reference>
<dbReference type="Gene3D" id="1.10.730.10">
    <property type="entry name" value="Isoleucyl-tRNA Synthetase, Domain 1"/>
    <property type="match status" value="1"/>
</dbReference>
<accession>G8C3B2</accession>
<evidence type="ECO:0000256" key="9">
    <source>
        <dbReference type="ARBA" id="ARBA00047552"/>
    </source>
</evidence>
<organism evidence="14">
    <name type="scientific">Candidatus Mycoplasma haematominutum 'Birmingham 1'</name>
    <dbReference type="NCBI Taxonomy" id="1116213"/>
    <lineage>
        <taxon>Bacteria</taxon>
        <taxon>Bacillati</taxon>
        <taxon>Mycoplasmatota</taxon>
        <taxon>Mollicutes</taxon>
        <taxon>Mycoplasmataceae</taxon>
        <taxon>Mycoplasma</taxon>
    </lineage>
</organism>
<keyword evidence="8 11" id="KW-0030">Aminoacyl-tRNA synthetase</keyword>
<evidence type="ECO:0000256" key="7">
    <source>
        <dbReference type="ARBA" id="ARBA00023054"/>
    </source>
</evidence>
<keyword evidence="5 11" id="KW-0067">ATP-binding</keyword>
<dbReference type="SUPFAM" id="SSF46589">
    <property type="entry name" value="tRNA-binding arm"/>
    <property type="match status" value="1"/>
</dbReference>
<dbReference type="Pfam" id="PF00133">
    <property type="entry name" value="tRNA-synt_1"/>
    <property type="match status" value="1"/>
</dbReference>
<keyword evidence="4 11" id="KW-0547">Nucleotide-binding</keyword>
<keyword evidence="6 11" id="KW-0648">Protein biosynthesis</keyword>
<dbReference type="InterPro" id="IPR002300">
    <property type="entry name" value="aa-tRNA-synth_Ia"/>
</dbReference>
<dbReference type="PATRIC" id="fig|1116213.3.peg.309"/>
<dbReference type="PRINTS" id="PR00986">
    <property type="entry name" value="TRNASYNTHVAL"/>
</dbReference>
<evidence type="ECO:0000256" key="8">
    <source>
        <dbReference type="ARBA" id="ARBA00023146"/>
    </source>
</evidence>
<evidence type="ECO:0000259" key="12">
    <source>
        <dbReference type="Pfam" id="PF00133"/>
    </source>
</evidence>
<dbReference type="HOGENOM" id="CLU_001493_0_2_14"/>
<dbReference type="InterPro" id="IPR001412">
    <property type="entry name" value="aa-tRNA-synth_I_CS"/>
</dbReference>
<evidence type="ECO:0000256" key="5">
    <source>
        <dbReference type="ARBA" id="ARBA00022840"/>
    </source>
</evidence>
<dbReference type="InterPro" id="IPR009080">
    <property type="entry name" value="tRNAsynth_Ia_anticodon-bd"/>
</dbReference>
<evidence type="ECO:0000259" key="13">
    <source>
        <dbReference type="Pfam" id="PF08264"/>
    </source>
</evidence>
<comment type="catalytic activity">
    <reaction evidence="9">
        <text>tRNA(Val) + L-valine + ATP = L-valyl-tRNA(Val) + AMP + diphosphate</text>
        <dbReference type="Rhea" id="RHEA:10704"/>
        <dbReference type="Rhea" id="RHEA-COMP:9672"/>
        <dbReference type="Rhea" id="RHEA-COMP:9708"/>
        <dbReference type="ChEBI" id="CHEBI:30616"/>
        <dbReference type="ChEBI" id="CHEBI:33019"/>
        <dbReference type="ChEBI" id="CHEBI:57762"/>
        <dbReference type="ChEBI" id="CHEBI:78442"/>
        <dbReference type="ChEBI" id="CHEBI:78537"/>
        <dbReference type="ChEBI" id="CHEBI:456215"/>
        <dbReference type="EC" id="6.1.1.9"/>
    </reaction>
</comment>
<dbReference type="AlphaFoldDB" id="G8C3B2"/>
<dbReference type="InterPro" id="IPR009008">
    <property type="entry name" value="Val/Leu/Ile-tRNA-synth_edit"/>
</dbReference>
<reference evidence="14" key="2">
    <citation type="submission" date="2011-11" db="EMBL/GenBank/DDBJ databases">
        <authorList>
            <person name="Barker E."/>
        </authorList>
    </citation>
    <scope>NUCLEOTIDE SEQUENCE</scope>
    <source>
        <strain evidence="14">Birmingham 1</strain>
    </source>
</reference>
<dbReference type="SUPFAM" id="SSF50677">
    <property type="entry name" value="ValRS/IleRS/LeuRS editing domain"/>
    <property type="match status" value="1"/>
</dbReference>
<dbReference type="Gene3D" id="3.90.740.10">
    <property type="entry name" value="Valyl/Leucyl/Isoleucyl-tRNA synthetase, editing domain"/>
    <property type="match status" value="1"/>
</dbReference>
<keyword evidence="3 11" id="KW-0436">Ligase</keyword>
<protein>
    <recommendedName>
        <fullName evidence="1 10">Valine--tRNA ligase</fullName>
        <ecNumber evidence="1 10">6.1.1.9</ecNumber>
    </recommendedName>
</protein>
<proteinExistence type="inferred from homology"/>
<dbReference type="InterPro" id="IPR014729">
    <property type="entry name" value="Rossmann-like_a/b/a_fold"/>
</dbReference>
<dbReference type="InterPro" id="IPR002303">
    <property type="entry name" value="Valyl-tRNA_ligase"/>
</dbReference>
<keyword evidence="7" id="KW-0175">Coiled coil</keyword>
<dbReference type="OrthoDB" id="9810365at2"/>
<feature type="domain" description="Aminoacyl-tRNA synthetase class Ia" evidence="12">
    <location>
        <begin position="4"/>
        <end position="522"/>
    </location>
</feature>
<evidence type="ECO:0000256" key="6">
    <source>
        <dbReference type="ARBA" id="ARBA00022917"/>
    </source>
</evidence>
<dbReference type="GO" id="GO:0004832">
    <property type="term" value="F:valine-tRNA ligase activity"/>
    <property type="evidence" value="ECO:0007669"/>
    <property type="project" value="UniProtKB-UniRule"/>
</dbReference>
<evidence type="ECO:0000256" key="2">
    <source>
        <dbReference type="ARBA" id="ARBA00022490"/>
    </source>
</evidence>
<keyword evidence="2" id="KW-0963">Cytoplasm</keyword>
<evidence type="ECO:0000256" key="3">
    <source>
        <dbReference type="ARBA" id="ARBA00022598"/>
    </source>
</evidence>
<dbReference type="SUPFAM" id="SSF47323">
    <property type="entry name" value="Anticodon-binding domain of a subclass of class I aminoacyl-tRNA synthetases"/>
    <property type="match status" value="1"/>
</dbReference>
<dbReference type="SUPFAM" id="SSF52374">
    <property type="entry name" value="Nucleotidylyl transferase"/>
    <property type="match status" value="1"/>
</dbReference>
<gene>
    <name evidence="14" type="primary">valS</name>
    <name evidence="14" type="ORF">MHM_02920</name>
</gene>
<dbReference type="KEGG" id="mhb:MHM_02920"/>
<evidence type="ECO:0000256" key="4">
    <source>
        <dbReference type="ARBA" id="ARBA00022741"/>
    </source>
</evidence>
<name>G8C3B2_9MOLU</name>
<dbReference type="GO" id="GO:0005829">
    <property type="term" value="C:cytosol"/>
    <property type="evidence" value="ECO:0007669"/>
    <property type="project" value="TreeGrafter"/>
</dbReference>
<feature type="domain" description="Methionyl/Valyl/Leucyl/Isoleucyl-tRNA synthetase anticodon-binding" evidence="13">
    <location>
        <begin position="572"/>
        <end position="696"/>
    </location>
</feature>
<dbReference type="InterPro" id="IPR010978">
    <property type="entry name" value="tRNA-bd_arm"/>
</dbReference>
<dbReference type="PANTHER" id="PTHR11946">
    <property type="entry name" value="VALYL-TRNA SYNTHETASES"/>
    <property type="match status" value="1"/>
</dbReference>
<evidence type="ECO:0000256" key="11">
    <source>
        <dbReference type="RuleBase" id="RU363035"/>
    </source>
</evidence>
<dbReference type="GO" id="GO:0006438">
    <property type="term" value="P:valyl-tRNA aminoacylation"/>
    <property type="evidence" value="ECO:0007669"/>
    <property type="project" value="UniProtKB-UniRule"/>
</dbReference>
<dbReference type="InterPro" id="IPR013155">
    <property type="entry name" value="M/V/L/I-tRNA-synth_anticd-bd"/>
</dbReference>
<dbReference type="GO" id="GO:0002161">
    <property type="term" value="F:aminoacyl-tRNA deacylase activity"/>
    <property type="evidence" value="ECO:0007669"/>
    <property type="project" value="InterPro"/>
</dbReference>